<gene>
    <name evidence="1" type="ORF">V8G54_033527</name>
</gene>
<protein>
    <submittedName>
        <fullName evidence="1">Uncharacterized protein</fullName>
    </submittedName>
</protein>
<proteinExistence type="predicted"/>
<keyword evidence="2" id="KW-1185">Reference proteome</keyword>
<organism evidence="1 2">
    <name type="scientific">Vigna mungo</name>
    <name type="common">Black gram</name>
    <name type="synonym">Phaseolus mungo</name>
    <dbReference type="NCBI Taxonomy" id="3915"/>
    <lineage>
        <taxon>Eukaryota</taxon>
        <taxon>Viridiplantae</taxon>
        <taxon>Streptophyta</taxon>
        <taxon>Embryophyta</taxon>
        <taxon>Tracheophyta</taxon>
        <taxon>Spermatophyta</taxon>
        <taxon>Magnoliopsida</taxon>
        <taxon>eudicotyledons</taxon>
        <taxon>Gunneridae</taxon>
        <taxon>Pentapetalae</taxon>
        <taxon>rosids</taxon>
        <taxon>fabids</taxon>
        <taxon>Fabales</taxon>
        <taxon>Fabaceae</taxon>
        <taxon>Papilionoideae</taxon>
        <taxon>50 kb inversion clade</taxon>
        <taxon>NPAAA clade</taxon>
        <taxon>indigoferoid/millettioid clade</taxon>
        <taxon>Phaseoleae</taxon>
        <taxon>Vigna</taxon>
    </lineage>
</organism>
<name>A0AAQ3MPZ6_VIGMU</name>
<dbReference type="EMBL" id="CP144691">
    <property type="protein sequence ID" value="WVY94439.1"/>
    <property type="molecule type" value="Genomic_DNA"/>
</dbReference>
<evidence type="ECO:0000313" key="2">
    <source>
        <dbReference type="Proteomes" id="UP001374535"/>
    </source>
</evidence>
<accession>A0AAQ3MPZ6</accession>
<reference evidence="1 2" key="1">
    <citation type="journal article" date="2023" name="Life. Sci Alliance">
        <title>Evolutionary insights into 3D genome organization and epigenetic landscape of Vigna mungo.</title>
        <authorList>
            <person name="Junaid A."/>
            <person name="Singh B."/>
            <person name="Bhatia S."/>
        </authorList>
    </citation>
    <scope>NUCLEOTIDE SEQUENCE [LARGE SCALE GENOMIC DNA]</scope>
    <source>
        <strain evidence="1">Urdbean</strain>
    </source>
</reference>
<dbReference type="PANTHER" id="PTHR34361:SF6">
    <property type="entry name" value="POX DOMAIN-CONTAINING PROTEIN"/>
    <property type="match status" value="1"/>
</dbReference>
<sequence length="610" mass="66853">MMKNQGKHVTSLTTTRLSPLAKPFTLNRSTLQPCSNSLFSGYPFLESPKKGDFDGFGEGFSLPTYSPLGHGKQGEDSHESLFVKGSDLADSTMFNEGNQAVHGLSPCLRESASTGTVVAEGLLSNSKGTTLVDDESSIFPLFNCKISSLKSLTTDMSSAKHTSLNQSSTNLVENDSDVDSPCWKGTMAFCQTPVENSGSIQTNNVEKATEKHNSLNPLAPQFFPRIAYVKDDFGSSNSGSPVATNVFPGEHMLKKTVMAESPVELNTGIELQPSSNTCRKEKTSNTINDPKNSYLDPALNLHCKVTQPSSKEDCSMSIGKHEAVVDADNFSERTKDPRVCRSISDAFTTKSCSPISTLASSSSRVAVVTDLLKTFEGISKSLSKSPTPDVGIVVSAIHVLSELLVQTSMDGVGPNNEHGHDEIMIEQIINNLNDFSTKRCVQRISTIESTPADNPFCHNRSLELPKVFFNATETDVYVFTFKGLEMTSIENLNDPNKLHSQNDYTKKKTVYKMFGQSGKSFLAPSSDKSHEIAQLQVIRRSLGKKLDFDKHMHPEALLFLNLWLDSEAERCFSKYETYHCLMEAGLDVNCTTVAVFPSPIKSYNSLFLLL</sequence>
<dbReference type="PANTHER" id="PTHR34361">
    <property type="entry name" value="OS08G0157800 PROTEIN"/>
    <property type="match status" value="1"/>
</dbReference>
<dbReference type="Proteomes" id="UP001374535">
    <property type="component" value="Chromosome 10"/>
</dbReference>
<evidence type="ECO:0000313" key="1">
    <source>
        <dbReference type="EMBL" id="WVY94439.1"/>
    </source>
</evidence>
<dbReference type="AlphaFoldDB" id="A0AAQ3MPZ6"/>